<evidence type="ECO:0000256" key="6">
    <source>
        <dbReference type="NCBIfam" id="TIGR03625"/>
    </source>
</evidence>
<name>A0A1F4PPV8_UNCK3</name>
<keyword evidence="3" id="KW-0694">RNA-binding</keyword>
<dbReference type="GO" id="GO:0019843">
    <property type="term" value="F:rRNA binding"/>
    <property type="evidence" value="ECO:0007669"/>
    <property type="project" value="UniProtKB-KW"/>
</dbReference>
<dbReference type="GO" id="GO:0003735">
    <property type="term" value="F:structural constituent of ribosome"/>
    <property type="evidence" value="ECO:0007669"/>
    <property type="project" value="UniProtKB-UniRule"/>
</dbReference>
<keyword evidence="4 7" id="KW-0689">Ribosomal protein</keyword>
<dbReference type="Proteomes" id="UP000179010">
    <property type="component" value="Unassembled WGS sequence"/>
</dbReference>
<keyword evidence="5" id="KW-0687">Ribonucleoprotein</keyword>
<accession>A0A1F4PPV8</accession>
<dbReference type="EMBL" id="METE01000001">
    <property type="protein sequence ID" value="OGB85659.1"/>
    <property type="molecule type" value="Genomic_DNA"/>
</dbReference>
<dbReference type="InterPro" id="IPR009000">
    <property type="entry name" value="Transl_B-barrel_sf"/>
</dbReference>
<gene>
    <name evidence="7" type="ORF">A2994_02735</name>
</gene>
<dbReference type="PANTHER" id="PTHR11229:SF16">
    <property type="entry name" value="LARGE RIBOSOMAL SUBUNIT PROTEIN UL3C"/>
    <property type="match status" value="1"/>
</dbReference>
<dbReference type="Gene3D" id="2.40.30.10">
    <property type="entry name" value="Translation factors"/>
    <property type="match status" value="1"/>
</dbReference>
<dbReference type="SUPFAM" id="SSF50447">
    <property type="entry name" value="Translation proteins"/>
    <property type="match status" value="1"/>
</dbReference>
<evidence type="ECO:0000256" key="3">
    <source>
        <dbReference type="ARBA" id="ARBA00022884"/>
    </source>
</evidence>
<evidence type="ECO:0000256" key="2">
    <source>
        <dbReference type="ARBA" id="ARBA00022730"/>
    </source>
</evidence>
<dbReference type="GO" id="GO:0006412">
    <property type="term" value="P:translation"/>
    <property type="evidence" value="ECO:0007669"/>
    <property type="project" value="UniProtKB-UniRule"/>
</dbReference>
<reference evidence="7 8" key="1">
    <citation type="journal article" date="2016" name="Nat. Commun.">
        <title>Thousands of microbial genomes shed light on interconnected biogeochemical processes in an aquifer system.</title>
        <authorList>
            <person name="Anantharaman K."/>
            <person name="Brown C.T."/>
            <person name="Hug L.A."/>
            <person name="Sharon I."/>
            <person name="Castelle C.J."/>
            <person name="Probst A.J."/>
            <person name="Thomas B.C."/>
            <person name="Singh A."/>
            <person name="Wilkins M.J."/>
            <person name="Karaoz U."/>
            <person name="Brodie E.L."/>
            <person name="Williams K.H."/>
            <person name="Hubbard S.S."/>
            <person name="Banfield J.F."/>
        </authorList>
    </citation>
    <scope>NUCLEOTIDE SEQUENCE [LARGE SCALE GENOMIC DNA]</scope>
</reference>
<comment type="similarity">
    <text evidence="1">Belongs to the universal ribosomal protein uL3 family.</text>
</comment>
<evidence type="ECO:0000256" key="4">
    <source>
        <dbReference type="ARBA" id="ARBA00022980"/>
    </source>
</evidence>
<dbReference type="GO" id="GO:0022625">
    <property type="term" value="C:cytosolic large ribosomal subunit"/>
    <property type="evidence" value="ECO:0007669"/>
    <property type="project" value="TreeGrafter"/>
</dbReference>
<protein>
    <recommendedName>
        <fullName evidence="6">50S ribosomal protein L3</fullName>
    </recommendedName>
</protein>
<dbReference type="AlphaFoldDB" id="A0A1F4PPV8"/>
<keyword evidence="2" id="KW-0699">rRNA-binding</keyword>
<evidence type="ECO:0000256" key="1">
    <source>
        <dbReference type="ARBA" id="ARBA00006540"/>
    </source>
</evidence>
<sequence length="196" mass="20883">MKGLLARKIDMSQLILPDGAVAPVTWLTALPNVVTQVKTAAVDGYAAVQIGAGRAKKLNRAAQGHLKELDVRKLQELKGETELKRGDKIDLSIFEVGDIVSVTGISKGKGFSGTVKRHGFSRGPMGHGHDHHRAPGSIGPMGIARVLPGKRMSGHQGAEQVTTRGLKVMAIDLKTNTIAIKGSVPGARHSWLLIRK</sequence>
<dbReference type="InterPro" id="IPR000597">
    <property type="entry name" value="Ribosomal_uL3"/>
</dbReference>
<organism evidence="7 8">
    <name type="scientific">candidate division Kazan bacterium RIFCSPLOWO2_01_FULL_48_13</name>
    <dbReference type="NCBI Taxonomy" id="1798539"/>
    <lineage>
        <taxon>Bacteria</taxon>
        <taxon>Bacteria division Kazan-3B-28</taxon>
    </lineage>
</organism>
<proteinExistence type="inferred from homology"/>
<dbReference type="InterPro" id="IPR019927">
    <property type="entry name" value="Ribosomal_uL3_bac/org-type"/>
</dbReference>
<comment type="caution">
    <text evidence="7">The sequence shown here is derived from an EMBL/GenBank/DDBJ whole genome shotgun (WGS) entry which is preliminary data.</text>
</comment>
<dbReference type="NCBIfam" id="TIGR03625">
    <property type="entry name" value="L3_bact"/>
    <property type="match status" value="1"/>
</dbReference>
<evidence type="ECO:0000313" key="8">
    <source>
        <dbReference type="Proteomes" id="UP000179010"/>
    </source>
</evidence>
<evidence type="ECO:0000313" key="7">
    <source>
        <dbReference type="EMBL" id="OGB85659.1"/>
    </source>
</evidence>
<dbReference type="Pfam" id="PF00297">
    <property type="entry name" value="Ribosomal_L3"/>
    <property type="match status" value="1"/>
</dbReference>
<dbReference type="STRING" id="1798539.A2994_02735"/>
<evidence type="ECO:0000256" key="5">
    <source>
        <dbReference type="ARBA" id="ARBA00023274"/>
    </source>
</evidence>
<dbReference type="PANTHER" id="PTHR11229">
    <property type="entry name" value="50S RIBOSOMAL PROTEIN L3"/>
    <property type="match status" value="1"/>
</dbReference>
<dbReference type="Gene3D" id="3.30.160.810">
    <property type="match status" value="1"/>
</dbReference>